<name>A0AAE0GUC4_9CHLO</name>
<gene>
    <name evidence="1" type="ORF">CYMTET_7852</name>
</gene>
<dbReference type="Proteomes" id="UP001190700">
    <property type="component" value="Unassembled WGS sequence"/>
</dbReference>
<keyword evidence="2" id="KW-1185">Reference proteome</keyword>
<proteinExistence type="predicted"/>
<comment type="caution">
    <text evidence="1">The sequence shown here is derived from an EMBL/GenBank/DDBJ whole genome shotgun (WGS) entry which is preliminary data.</text>
</comment>
<organism evidence="1 2">
    <name type="scientific">Cymbomonas tetramitiformis</name>
    <dbReference type="NCBI Taxonomy" id="36881"/>
    <lineage>
        <taxon>Eukaryota</taxon>
        <taxon>Viridiplantae</taxon>
        <taxon>Chlorophyta</taxon>
        <taxon>Pyramimonadophyceae</taxon>
        <taxon>Pyramimonadales</taxon>
        <taxon>Pyramimonadaceae</taxon>
        <taxon>Cymbomonas</taxon>
    </lineage>
</organism>
<dbReference type="EMBL" id="LGRX02002264">
    <property type="protein sequence ID" value="KAK3284504.1"/>
    <property type="molecule type" value="Genomic_DNA"/>
</dbReference>
<dbReference type="AlphaFoldDB" id="A0AAE0GUC4"/>
<evidence type="ECO:0000313" key="2">
    <source>
        <dbReference type="Proteomes" id="UP001190700"/>
    </source>
</evidence>
<sequence length="120" mass="13138">MNRTFTPDMSEIQNLIKEAEQVLRGDPKSGTLTYFQDPRDNNEVLDLGGVPVSNLPAPGSKEDVDATYYELKAMGIADDQIAKIQKAGFTGNQKNGKVAVGIEIRFALAVNKPSEPERKD</sequence>
<accession>A0AAE0GUC4</accession>
<protein>
    <submittedName>
        <fullName evidence="1">Uncharacterized protein</fullName>
    </submittedName>
</protein>
<reference evidence="1 2" key="1">
    <citation type="journal article" date="2015" name="Genome Biol. Evol.">
        <title>Comparative Genomics of a Bacterivorous Green Alga Reveals Evolutionary Causalities and Consequences of Phago-Mixotrophic Mode of Nutrition.</title>
        <authorList>
            <person name="Burns J.A."/>
            <person name="Paasch A."/>
            <person name="Narechania A."/>
            <person name="Kim E."/>
        </authorList>
    </citation>
    <scope>NUCLEOTIDE SEQUENCE [LARGE SCALE GENOMIC DNA]</scope>
    <source>
        <strain evidence="1 2">PLY_AMNH</strain>
    </source>
</reference>
<evidence type="ECO:0000313" key="1">
    <source>
        <dbReference type="EMBL" id="KAK3284504.1"/>
    </source>
</evidence>